<evidence type="ECO:0000313" key="4">
    <source>
        <dbReference type="Proteomes" id="UP000798046"/>
    </source>
</evidence>
<accession>A0ABQ6TL64</accession>
<dbReference type="Gene3D" id="2.60.40.1080">
    <property type="match status" value="2"/>
</dbReference>
<dbReference type="RefSeq" id="WP_151157654.1">
    <property type="nucleotide sequence ID" value="NZ_VZRA01000004.1"/>
</dbReference>
<keyword evidence="1" id="KW-0732">Signal</keyword>
<proteinExistence type="predicted"/>
<reference evidence="3 4" key="1">
    <citation type="journal article" date="2020" name="Microorganisms">
        <title>Description of Three Novel Members in the Family Geobacteraceae, Oryzomonas japonicum gen. nov., sp. nov., Oryzomonas sagensis sp. nov., and Oryzomonas ruber sp. nov.</title>
        <authorList>
            <person name="Xu Z."/>
            <person name="Masuda Y."/>
            <person name="Hayakawa C."/>
            <person name="Ushijima N."/>
            <person name="Kawano K."/>
            <person name="Shiratori Y."/>
            <person name="Senoo K."/>
            <person name="Itoh H."/>
        </authorList>
    </citation>
    <scope>NUCLEOTIDE SEQUENCE [LARGE SCALE GENOMIC DNA]</scope>
    <source>
        <strain evidence="3 4">Red100</strain>
    </source>
</reference>
<feature type="domain" description="BIG2" evidence="2">
    <location>
        <begin position="43"/>
        <end position="135"/>
    </location>
</feature>
<sequence length="248" mass="24289">MNKGFAQVLVGFLMMIGMAALAGCGSDAAKTSASTTAQKQTPTLTAITITPATNNLAVGATQQLTAIGTYSDGTTADISRDANWVSSDPTIALPAQSTVGFPPHAGTTGEISGVATGTATITVTSGAITSSPFVMHVGTLTAISITPSPTASIGQNTTQQFAAVGTFADGSMGDITNSVVWSSSDQSIAAANTVISGFPAHQVATGATGQVTGTGLGTATITAAVGAITSNSVTVTVVESALKSATAQ</sequence>
<dbReference type="Proteomes" id="UP000798046">
    <property type="component" value="Unassembled WGS sequence"/>
</dbReference>
<dbReference type="InterPro" id="IPR003343">
    <property type="entry name" value="Big_2"/>
</dbReference>
<feature type="chain" id="PRO_5047323140" description="BIG2 domain-containing protein" evidence="1">
    <location>
        <begin position="23"/>
        <end position="248"/>
    </location>
</feature>
<evidence type="ECO:0000259" key="2">
    <source>
        <dbReference type="SMART" id="SM00635"/>
    </source>
</evidence>
<evidence type="ECO:0000256" key="1">
    <source>
        <dbReference type="SAM" id="SignalP"/>
    </source>
</evidence>
<dbReference type="PROSITE" id="PS51257">
    <property type="entry name" value="PROKAR_LIPOPROTEIN"/>
    <property type="match status" value="1"/>
</dbReference>
<protein>
    <recommendedName>
        <fullName evidence="2">BIG2 domain-containing protein</fullName>
    </recommendedName>
</protein>
<organism evidence="3 4">
    <name type="scientific">Oryzomonas sagensis</name>
    <dbReference type="NCBI Taxonomy" id="2603857"/>
    <lineage>
        <taxon>Bacteria</taxon>
        <taxon>Pseudomonadati</taxon>
        <taxon>Thermodesulfobacteriota</taxon>
        <taxon>Desulfuromonadia</taxon>
        <taxon>Geobacterales</taxon>
        <taxon>Geobacteraceae</taxon>
        <taxon>Oryzomonas</taxon>
    </lineage>
</organism>
<dbReference type="SMART" id="SM00635">
    <property type="entry name" value="BID_2"/>
    <property type="match status" value="2"/>
</dbReference>
<dbReference type="EMBL" id="VZRA01000004">
    <property type="protein sequence ID" value="KAB0669023.1"/>
    <property type="molecule type" value="Genomic_DNA"/>
</dbReference>
<name>A0ABQ6TL64_9BACT</name>
<feature type="domain" description="BIG2" evidence="2">
    <location>
        <begin position="139"/>
        <end position="235"/>
    </location>
</feature>
<feature type="signal peptide" evidence="1">
    <location>
        <begin position="1"/>
        <end position="22"/>
    </location>
</feature>
<evidence type="ECO:0000313" key="3">
    <source>
        <dbReference type="EMBL" id="KAB0669023.1"/>
    </source>
</evidence>
<comment type="caution">
    <text evidence="3">The sequence shown here is derived from an EMBL/GenBank/DDBJ whole genome shotgun (WGS) entry which is preliminary data.</text>
</comment>
<gene>
    <name evidence="3" type="ORF">F6V30_14395</name>
</gene>
<dbReference type="Pfam" id="PF02368">
    <property type="entry name" value="Big_2"/>
    <property type="match status" value="2"/>
</dbReference>
<keyword evidence="4" id="KW-1185">Reference proteome</keyword>